<dbReference type="EMBL" id="BMHV01000024">
    <property type="protein sequence ID" value="GGF72318.1"/>
    <property type="molecule type" value="Genomic_DNA"/>
</dbReference>
<proteinExistence type="inferred from homology"/>
<keyword evidence="2" id="KW-0378">Hydrolase</keyword>
<dbReference type="InterPro" id="IPR029058">
    <property type="entry name" value="AB_hydrolase_fold"/>
</dbReference>
<reference evidence="4" key="2">
    <citation type="submission" date="2020-09" db="EMBL/GenBank/DDBJ databases">
        <authorList>
            <person name="Sun Q."/>
            <person name="Zhou Y."/>
        </authorList>
    </citation>
    <scope>NUCLEOTIDE SEQUENCE</scope>
    <source>
        <strain evidence="4">CGMCC 1.15254</strain>
    </source>
</reference>
<dbReference type="AlphaFoldDB" id="A0A917C4X0"/>
<protein>
    <submittedName>
        <fullName evidence="4">Phospholipase/carboxylesterase</fullName>
    </submittedName>
</protein>
<dbReference type="RefSeq" id="WP_188666350.1">
    <property type="nucleotide sequence ID" value="NZ_BMHV01000024.1"/>
</dbReference>
<name>A0A917C4X0_9PROT</name>
<evidence type="ECO:0000313" key="5">
    <source>
        <dbReference type="Proteomes" id="UP000632498"/>
    </source>
</evidence>
<dbReference type="Gene3D" id="3.40.50.1820">
    <property type="entry name" value="alpha/beta hydrolase"/>
    <property type="match status" value="1"/>
</dbReference>
<reference evidence="4" key="1">
    <citation type="journal article" date="2014" name="Int. J. Syst. Evol. Microbiol.">
        <title>Complete genome sequence of Corynebacterium casei LMG S-19264T (=DSM 44701T), isolated from a smear-ripened cheese.</title>
        <authorList>
            <consortium name="US DOE Joint Genome Institute (JGI-PGF)"/>
            <person name="Walter F."/>
            <person name="Albersmeier A."/>
            <person name="Kalinowski J."/>
            <person name="Ruckert C."/>
        </authorList>
    </citation>
    <scope>NUCLEOTIDE SEQUENCE</scope>
    <source>
        <strain evidence="4">CGMCC 1.15254</strain>
    </source>
</reference>
<dbReference type="InterPro" id="IPR050565">
    <property type="entry name" value="LYPA1-2/EST-like"/>
</dbReference>
<dbReference type="InterPro" id="IPR003140">
    <property type="entry name" value="PLipase/COase/thioEstase"/>
</dbReference>
<dbReference type="Proteomes" id="UP000632498">
    <property type="component" value="Unassembled WGS sequence"/>
</dbReference>
<comment type="similarity">
    <text evidence="1">Belongs to the AB hydrolase superfamily. AB hydrolase 2 family.</text>
</comment>
<dbReference type="GO" id="GO:0016787">
    <property type="term" value="F:hydrolase activity"/>
    <property type="evidence" value="ECO:0007669"/>
    <property type="project" value="UniProtKB-KW"/>
</dbReference>
<evidence type="ECO:0000259" key="3">
    <source>
        <dbReference type="Pfam" id="PF02230"/>
    </source>
</evidence>
<keyword evidence="5" id="KW-1185">Reference proteome</keyword>
<sequence length="236" mass="25481">MPRLNGPEYLPDHNQIDSVVIFLHGFGADGQDLIGLAPFFASHLPTTAFYAPDGPEICEISPFGRQWFSLARYDADYLRRQTATQATAFEAMYEGAQDASGSLQSYIDHVQKKHNVSADKIALVGFSQGTMMALHLAFRQKTPFAGIVGFSGALVGASHLISDKTCTCPVLLVHGEADEMLPIHAVDLAAEGLTQGGIDVSVLKRPHLPHAIDEEGCHAAVTFLGDKFSNQNQKST</sequence>
<feature type="domain" description="Phospholipase/carboxylesterase/thioesterase" evidence="3">
    <location>
        <begin position="17"/>
        <end position="224"/>
    </location>
</feature>
<comment type="caution">
    <text evidence="4">The sequence shown here is derived from an EMBL/GenBank/DDBJ whole genome shotgun (WGS) entry which is preliminary data.</text>
</comment>
<accession>A0A917C4X0</accession>
<gene>
    <name evidence="4" type="ORF">GCM10011332_27870</name>
</gene>
<dbReference type="PANTHER" id="PTHR10655">
    <property type="entry name" value="LYSOPHOSPHOLIPASE-RELATED"/>
    <property type="match status" value="1"/>
</dbReference>
<dbReference type="SUPFAM" id="SSF53474">
    <property type="entry name" value="alpha/beta-Hydrolases"/>
    <property type="match status" value="1"/>
</dbReference>
<organism evidence="4 5">
    <name type="scientific">Terasakiella brassicae</name>
    <dbReference type="NCBI Taxonomy" id="1634917"/>
    <lineage>
        <taxon>Bacteria</taxon>
        <taxon>Pseudomonadati</taxon>
        <taxon>Pseudomonadota</taxon>
        <taxon>Alphaproteobacteria</taxon>
        <taxon>Rhodospirillales</taxon>
        <taxon>Terasakiellaceae</taxon>
        <taxon>Terasakiella</taxon>
    </lineage>
</organism>
<dbReference type="PANTHER" id="PTHR10655:SF17">
    <property type="entry name" value="LYSOPHOSPHOLIPASE-LIKE PROTEIN 1"/>
    <property type="match status" value="1"/>
</dbReference>
<evidence type="ECO:0000256" key="1">
    <source>
        <dbReference type="ARBA" id="ARBA00006499"/>
    </source>
</evidence>
<evidence type="ECO:0000256" key="2">
    <source>
        <dbReference type="ARBA" id="ARBA00022801"/>
    </source>
</evidence>
<evidence type="ECO:0000313" key="4">
    <source>
        <dbReference type="EMBL" id="GGF72318.1"/>
    </source>
</evidence>
<dbReference type="Pfam" id="PF02230">
    <property type="entry name" value="Abhydrolase_2"/>
    <property type="match status" value="1"/>
</dbReference>